<sequence>MAWQGAFHPTTPLSGGRGPAGGSTSHLAPASDNTRWGGFPHQGSSNERLQIPPAGTSSTALVTQVPGASKSQPTTPGPARALVPASPFGPGPVATSSQVQPTQAGSLATKPQWNQISSRTPSKSAAGTSMSSAVVASTKTAAASPTMGTGDMLAQPFTRSLLANRAKWNGIALAGLFILPRLAIVQGATSAALTIVSVVTAGLFDSSVESLGEYAEHLAKIIVAINLVDALVRLQSKTAEEKAAAGKSAKAGSADKTAAPRLSLGVRSSPQVGVGWQDA</sequence>
<organism evidence="2 3">
    <name type="scientific">Tilletia horrida</name>
    <dbReference type="NCBI Taxonomy" id="155126"/>
    <lineage>
        <taxon>Eukaryota</taxon>
        <taxon>Fungi</taxon>
        <taxon>Dikarya</taxon>
        <taxon>Basidiomycota</taxon>
        <taxon>Ustilaginomycotina</taxon>
        <taxon>Exobasidiomycetes</taxon>
        <taxon>Tilletiales</taxon>
        <taxon>Tilletiaceae</taxon>
        <taxon>Tilletia</taxon>
    </lineage>
</organism>
<keyword evidence="3" id="KW-1185">Reference proteome</keyword>
<dbReference type="Proteomes" id="UP001176517">
    <property type="component" value="Unassembled WGS sequence"/>
</dbReference>
<dbReference type="AlphaFoldDB" id="A0AAN6GV09"/>
<feature type="compositionally biased region" description="Polar residues" evidence="1">
    <location>
        <begin position="22"/>
        <end position="34"/>
    </location>
</feature>
<feature type="region of interest" description="Disordered" evidence="1">
    <location>
        <begin position="1"/>
        <end position="131"/>
    </location>
</feature>
<feature type="region of interest" description="Disordered" evidence="1">
    <location>
        <begin position="243"/>
        <end position="279"/>
    </location>
</feature>
<proteinExistence type="predicted"/>
<accession>A0AAN6GV09</accession>
<comment type="caution">
    <text evidence="2">The sequence shown here is derived from an EMBL/GenBank/DDBJ whole genome shotgun (WGS) entry which is preliminary data.</text>
</comment>
<evidence type="ECO:0000256" key="1">
    <source>
        <dbReference type="SAM" id="MobiDB-lite"/>
    </source>
</evidence>
<name>A0AAN6GV09_9BASI</name>
<evidence type="ECO:0000313" key="3">
    <source>
        <dbReference type="Proteomes" id="UP001176517"/>
    </source>
</evidence>
<gene>
    <name evidence="2" type="ORF">OC846_000015</name>
</gene>
<evidence type="ECO:0000313" key="2">
    <source>
        <dbReference type="EMBL" id="KAK0558023.1"/>
    </source>
</evidence>
<protein>
    <submittedName>
        <fullName evidence="2">Uncharacterized protein</fullName>
    </submittedName>
</protein>
<reference evidence="2" key="1">
    <citation type="journal article" date="2023" name="PhytoFront">
        <title>Draft Genome Resources of Seven Strains of Tilletia horrida, Causal Agent of Kernel Smut of Rice.</title>
        <authorList>
            <person name="Khanal S."/>
            <person name="Antony Babu S."/>
            <person name="Zhou X.G."/>
        </authorList>
    </citation>
    <scope>NUCLEOTIDE SEQUENCE</scope>
    <source>
        <strain evidence="2">TX6</strain>
    </source>
</reference>
<feature type="compositionally biased region" description="Polar residues" evidence="1">
    <location>
        <begin position="94"/>
        <end position="123"/>
    </location>
</feature>
<dbReference type="EMBL" id="JAPDMZ010000001">
    <property type="protein sequence ID" value="KAK0558023.1"/>
    <property type="molecule type" value="Genomic_DNA"/>
</dbReference>
<feature type="compositionally biased region" description="Low complexity" evidence="1">
    <location>
        <begin position="245"/>
        <end position="259"/>
    </location>
</feature>